<dbReference type="Proteomes" id="UP000535589">
    <property type="component" value="Unassembled WGS sequence"/>
</dbReference>
<dbReference type="GO" id="GO:0035438">
    <property type="term" value="F:cyclic-di-GMP binding"/>
    <property type="evidence" value="ECO:0007669"/>
    <property type="project" value="InterPro"/>
</dbReference>
<keyword evidence="1" id="KW-0547">Nucleotide-binding</keyword>
<name>A0A7X8TPA0_9VIBR</name>
<dbReference type="EMBL" id="JABAIK010000004">
    <property type="protein sequence ID" value="NLS12225.1"/>
    <property type="molecule type" value="Genomic_DNA"/>
</dbReference>
<evidence type="ECO:0000313" key="4">
    <source>
        <dbReference type="Proteomes" id="UP000535589"/>
    </source>
</evidence>
<organism evidence="3 4">
    <name type="scientific">Vibrio agarilyticus</name>
    <dbReference type="NCBI Taxonomy" id="2726741"/>
    <lineage>
        <taxon>Bacteria</taxon>
        <taxon>Pseudomonadati</taxon>
        <taxon>Pseudomonadota</taxon>
        <taxon>Gammaproteobacteria</taxon>
        <taxon>Vibrionales</taxon>
        <taxon>Vibrionaceae</taxon>
        <taxon>Vibrio</taxon>
    </lineage>
</organism>
<gene>
    <name evidence="3" type="ORF">HGP28_04860</name>
</gene>
<evidence type="ECO:0000256" key="1">
    <source>
        <dbReference type="PIRNR" id="PIRNR028141"/>
    </source>
</evidence>
<dbReference type="Pfam" id="PF07238">
    <property type="entry name" value="PilZ"/>
    <property type="match status" value="1"/>
</dbReference>
<sequence>MNERRRFSRIIYRVPATLMQGSTTVMTKIQDLSLHGMLVQLPERVSFNANETIDVLFTLSGSNIQITLKADMVRHFRGSVALKTRHIDIDSITHLRRLVELNVGNDTLLHRELEHLSDLASSEELAPPLED</sequence>
<dbReference type="SUPFAM" id="SSF141371">
    <property type="entry name" value="PilZ domain-like"/>
    <property type="match status" value="1"/>
</dbReference>
<dbReference type="PIRSF" id="PIRSF028141">
    <property type="entry name" value="C-di-GMP_BP_PA4608"/>
    <property type="match status" value="1"/>
</dbReference>
<comment type="subunit">
    <text evidence="1">Monomer in both c-di-GMP-bound and free forms.</text>
</comment>
<dbReference type="AlphaFoldDB" id="A0A7X8TPA0"/>
<comment type="function">
    <text evidence="1">Binds the second messenger bis-(3'-5') cyclic dimeric guanosine monophosphate (c-di-GMP). Can bind two c-di-GMP molecules per monomer. May play a role in bacterial second-messenger regulated processes. Binding to c-di-GMP induces a conformational change of the C- and N-termini resulting in the exposure of a highly negative surface on one side of the protein to a possible effector protein.</text>
</comment>
<dbReference type="InterPro" id="IPR009875">
    <property type="entry name" value="PilZ_domain"/>
</dbReference>
<reference evidence="3 4" key="1">
    <citation type="submission" date="2020-04" db="EMBL/GenBank/DDBJ databases">
        <title>Vibrio sp. SM6, a novel species isolated from seawater.</title>
        <authorList>
            <person name="Wang X."/>
        </authorList>
    </citation>
    <scope>NUCLEOTIDE SEQUENCE [LARGE SCALE GENOMIC DNA]</scope>
    <source>
        <strain evidence="3 4">SM6</strain>
    </source>
</reference>
<dbReference type="RefSeq" id="WP_168835341.1">
    <property type="nucleotide sequence ID" value="NZ_JABAIK010000004.1"/>
</dbReference>
<dbReference type="InterPro" id="IPR027021">
    <property type="entry name" value="C-di-GMP_BP_PA4608"/>
</dbReference>
<comment type="caution">
    <text evidence="3">The sequence shown here is derived from an EMBL/GenBank/DDBJ whole genome shotgun (WGS) entry which is preliminary data.</text>
</comment>
<proteinExistence type="predicted"/>
<evidence type="ECO:0000313" key="3">
    <source>
        <dbReference type="EMBL" id="NLS12225.1"/>
    </source>
</evidence>
<dbReference type="Gene3D" id="2.40.10.220">
    <property type="entry name" value="predicted glycosyltransferase like domains"/>
    <property type="match status" value="1"/>
</dbReference>
<keyword evidence="1" id="KW-0973">c-di-GMP</keyword>
<protein>
    <recommendedName>
        <fullName evidence="1">Cyclic diguanosine monophosphate-binding protein</fullName>
        <shortName evidence="1">c-di-GMP-binding protein</shortName>
    </recommendedName>
    <alternativeName>
        <fullName evidence="1">Pilz domain-containing protein</fullName>
    </alternativeName>
</protein>
<evidence type="ECO:0000259" key="2">
    <source>
        <dbReference type="Pfam" id="PF07238"/>
    </source>
</evidence>
<feature type="domain" description="PilZ" evidence="2">
    <location>
        <begin position="3"/>
        <end position="100"/>
    </location>
</feature>
<accession>A0A7X8TPA0</accession>
<keyword evidence="4" id="KW-1185">Reference proteome</keyword>